<dbReference type="Gene3D" id="1.10.510.10">
    <property type="entry name" value="Transferase(Phosphotransferase) domain 1"/>
    <property type="match status" value="1"/>
</dbReference>
<dbReference type="InterPro" id="IPR043891">
    <property type="entry name" value="SPARK"/>
</dbReference>
<evidence type="ECO:0000313" key="17">
    <source>
        <dbReference type="RefSeq" id="XP_010278918.1"/>
    </source>
</evidence>
<dbReference type="PANTHER" id="PTHR47989">
    <property type="entry name" value="OS01G0750732 PROTEIN"/>
    <property type="match status" value="1"/>
</dbReference>
<gene>
    <name evidence="17" type="primary">LOC104612951</name>
</gene>
<evidence type="ECO:0000256" key="4">
    <source>
        <dbReference type="ARBA" id="ARBA00022679"/>
    </source>
</evidence>
<feature type="compositionally biased region" description="Pro residues" evidence="13">
    <location>
        <begin position="241"/>
        <end position="252"/>
    </location>
</feature>
<feature type="region of interest" description="Disordered" evidence="13">
    <location>
        <begin position="237"/>
        <end position="260"/>
    </location>
</feature>
<keyword evidence="3" id="KW-0723">Serine/threonine-protein kinase</keyword>
<keyword evidence="10 14" id="KW-1133">Transmembrane helix</keyword>
<dbReference type="Proteomes" id="UP000189703">
    <property type="component" value="Unplaced"/>
</dbReference>
<evidence type="ECO:0000256" key="15">
    <source>
        <dbReference type="SAM" id="SignalP"/>
    </source>
</evidence>
<keyword evidence="6 15" id="KW-0732">Signal</keyword>
<evidence type="ECO:0000256" key="9">
    <source>
        <dbReference type="ARBA" id="ARBA00022840"/>
    </source>
</evidence>
<keyword evidence="4" id="KW-0808">Transferase</keyword>
<feature type="transmembrane region" description="Helical" evidence="14">
    <location>
        <begin position="266"/>
        <end position="291"/>
    </location>
</feature>
<reference evidence="17" key="1">
    <citation type="submission" date="2025-08" db="UniProtKB">
        <authorList>
            <consortium name="RefSeq"/>
        </authorList>
    </citation>
    <scope>IDENTIFICATION</scope>
</reference>
<evidence type="ECO:0000256" key="13">
    <source>
        <dbReference type="SAM" id="MobiDB-lite"/>
    </source>
</evidence>
<dbReference type="PROSITE" id="PS50011">
    <property type="entry name" value="PROTEIN_KINASE_DOM"/>
    <property type="match status" value="1"/>
</dbReference>
<dbReference type="GO" id="GO:0005524">
    <property type="term" value="F:ATP binding"/>
    <property type="evidence" value="ECO:0007669"/>
    <property type="project" value="UniProtKB-KW"/>
</dbReference>
<name>A0A1U8BFR0_NELNU</name>
<feature type="region of interest" description="Disordered" evidence="13">
    <location>
        <begin position="623"/>
        <end position="647"/>
    </location>
</feature>
<dbReference type="SMART" id="SM00220">
    <property type="entry name" value="S_TKc"/>
    <property type="match status" value="1"/>
</dbReference>
<accession>A0A1U8BFR0</accession>
<dbReference type="FunFam" id="3.30.200.20:FF:000039">
    <property type="entry name" value="receptor-like protein kinase FERONIA"/>
    <property type="match status" value="1"/>
</dbReference>
<keyword evidence="16" id="KW-1185">Reference proteome</keyword>
<dbReference type="AlphaFoldDB" id="A0A1U8BFR0"/>
<organism evidence="16 17">
    <name type="scientific">Nelumbo nucifera</name>
    <name type="common">Sacred lotus</name>
    <dbReference type="NCBI Taxonomy" id="4432"/>
    <lineage>
        <taxon>Eukaryota</taxon>
        <taxon>Viridiplantae</taxon>
        <taxon>Streptophyta</taxon>
        <taxon>Embryophyta</taxon>
        <taxon>Tracheophyta</taxon>
        <taxon>Spermatophyta</taxon>
        <taxon>Magnoliopsida</taxon>
        <taxon>Proteales</taxon>
        <taxon>Nelumbonaceae</taxon>
        <taxon>Nelumbo</taxon>
    </lineage>
</organism>
<feature type="signal peptide" evidence="15">
    <location>
        <begin position="1"/>
        <end position="31"/>
    </location>
</feature>
<dbReference type="SUPFAM" id="SSF56112">
    <property type="entry name" value="Protein kinase-like (PK-like)"/>
    <property type="match status" value="1"/>
</dbReference>
<comment type="subcellular location">
    <subcellularLocation>
        <location evidence="1">Cell membrane</location>
        <topology evidence="1">Single-pass membrane protein</topology>
    </subcellularLocation>
</comment>
<dbReference type="OMA" id="ATGCCWY"/>
<keyword evidence="9" id="KW-0067">ATP-binding</keyword>
<dbReference type="Gene3D" id="3.30.200.20">
    <property type="entry name" value="Phosphorylase Kinase, domain 1"/>
    <property type="match status" value="1"/>
</dbReference>
<dbReference type="GeneID" id="104612951"/>
<dbReference type="Pfam" id="PF00069">
    <property type="entry name" value="Pkinase"/>
    <property type="match status" value="1"/>
</dbReference>
<evidence type="ECO:0000256" key="6">
    <source>
        <dbReference type="ARBA" id="ARBA00022729"/>
    </source>
</evidence>
<evidence type="ECO:0000256" key="3">
    <source>
        <dbReference type="ARBA" id="ARBA00022527"/>
    </source>
</evidence>
<proteinExistence type="predicted"/>
<evidence type="ECO:0000256" key="2">
    <source>
        <dbReference type="ARBA" id="ARBA00022475"/>
    </source>
</evidence>
<evidence type="ECO:0000256" key="8">
    <source>
        <dbReference type="ARBA" id="ARBA00022777"/>
    </source>
</evidence>
<keyword evidence="12" id="KW-1015">Disulfide bond</keyword>
<evidence type="ECO:0000256" key="11">
    <source>
        <dbReference type="ARBA" id="ARBA00023136"/>
    </source>
</evidence>
<dbReference type="InterPro" id="IPR008271">
    <property type="entry name" value="Ser/Thr_kinase_AS"/>
</dbReference>
<evidence type="ECO:0000256" key="12">
    <source>
        <dbReference type="ARBA" id="ARBA00023157"/>
    </source>
</evidence>
<keyword evidence="7" id="KW-0547">Nucleotide-binding</keyword>
<dbReference type="GO" id="GO:0004674">
    <property type="term" value="F:protein serine/threonine kinase activity"/>
    <property type="evidence" value="ECO:0007669"/>
    <property type="project" value="UniProtKB-KW"/>
</dbReference>
<dbReference type="GO" id="GO:0005886">
    <property type="term" value="C:plasma membrane"/>
    <property type="evidence" value="ECO:0007669"/>
    <property type="project" value="UniProtKB-SubCell"/>
</dbReference>
<dbReference type="Pfam" id="PF19160">
    <property type="entry name" value="SPARK"/>
    <property type="match status" value="1"/>
</dbReference>
<keyword evidence="5 14" id="KW-0812">Transmembrane</keyword>
<dbReference type="RefSeq" id="XP_010278918.1">
    <property type="nucleotide sequence ID" value="XM_010280616.2"/>
</dbReference>
<protein>
    <submittedName>
        <fullName evidence="17">Probable LRR receptor-like serine/threonine-protein kinase At5g48740</fullName>
    </submittedName>
</protein>
<sequence length="647" mass="69794">MLPPSSHSSSPPFLLPFSILILCTISSLSAAATTTTCPYDIDAASALIPVSCYPNYTNTADAPTTNCCTFVFAAYIFAVIRYSNISGLAFLPEPSASACATSFASTLIRRGIVRSSLLLIGDRCNLNADPAQFSAGKRPCQYPTVASISSAVDLSRAIQRCTQRDLSTNQSHCTSCQNSVIGATLTLLNVTKSKEFVPCGMATTIGIWSTSPDIRRFRFYALCMIEVLDNVGSLGTSSLIPSPPPPPPPPLQTTPSVTQPPSKSRLVLVVTVSTVGGVAVIAAILILYCTFCQGKTPTTISFSGGTLKTQAGSESPLPKDGLYIFTKSELKQATKDFDLKLVLGEGGAGKVYLGKLPSGQHVAIKRIYQKKKLDQFYREIEILVKLRHRNLTTLLGYCLDKKEHVLVYEYMAGGNLSRALYHGELTWRRRVEIAVDIAEGLAYLHEFSEGAVVHRDVKPTNILLSESGQAKLSDFGVSKILPSENSHVSTEIKGTTGYLDPEYFSVGQVSEAADVYSFGIVLLELITGKKAVVNTPTGGAESIVYTAHMLMSGGEAEPDVVRIADPRLGSRFEPGLMVEVFKMAYRCVKPYKSERPAMKEVLELLKRVLAEMEVVAPLPPAEEIVNDGLSGPSTSQCSTPTMNPWSL</sequence>
<evidence type="ECO:0000313" key="16">
    <source>
        <dbReference type="Proteomes" id="UP000189703"/>
    </source>
</evidence>
<feature type="compositionally biased region" description="Polar residues" evidence="13">
    <location>
        <begin position="631"/>
        <end position="647"/>
    </location>
</feature>
<evidence type="ECO:0000256" key="7">
    <source>
        <dbReference type="ARBA" id="ARBA00022741"/>
    </source>
</evidence>
<dbReference type="PROSITE" id="PS00108">
    <property type="entry name" value="PROTEIN_KINASE_ST"/>
    <property type="match status" value="1"/>
</dbReference>
<evidence type="ECO:0000256" key="10">
    <source>
        <dbReference type="ARBA" id="ARBA00022989"/>
    </source>
</evidence>
<dbReference type="InterPro" id="IPR011009">
    <property type="entry name" value="Kinase-like_dom_sf"/>
</dbReference>
<keyword evidence="8" id="KW-0418">Kinase</keyword>
<keyword evidence="2" id="KW-1003">Cell membrane</keyword>
<dbReference type="OrthoDB" id="4062651at2759"/>
<dbReference type="CDD" id="cd14066">
    <property type="entry name" value="STKc_IRAK"/>
    <property type="match status" value="1"/>
</dbReference>
<evidence type="ECO:0000256" key="1">
    <source>
        <dbReference type="ARBA" id="ARBA00004162"/>
    </source>
</evidence>
<dbReference type="PANTHER" id="PTHR47989:SF47">
    <property type="entry name" value="SERINE_THREONINE-PROTEIN KINASE PBL28-RELATED"/>
    <property type="match status" value="1"/>
</dbReference>
<dbReference type="KEGG" id="nnu:104612951"/>
<dbReference type="FunFam" id="1.10.510.10:FF:000468">
    <property type="entry name" value="PTI1-like tyrosine-protein kinase 3"/>
    <property type="match status" value="1"/>
</dbReference>
<evidence type="ECO:0000256" key="5">
    <source>
        <dbReference type="ARBA" id="ARBA00022692"/>
    </source>
</evidence>
<evidence type="ECO:0000256" key="14">
    <source>
        <dbReference type="SAM" id="Phobius"/>
    </source>
</evidence>
<feature type="chain" id="PRO_5043680213" evidence="15">
    <location>
        <begin position="32"/>
        <end position="647"/>
    </location>
</feature>
<dbReference type="InterPro" id="IPR000719">
    <property type="entry name" value="Prot_kinase_dom"/>
</dbReference>
<keyword evidence="11 14" id="KW-0472">Membrane</keyword>
<dbReference type="eggNOG" id="ENOG502QTTK">
    <property type="taxonomic scope" value="Eukaryota"/>
</dbReference>